<dbReference type="GO" id="GO:0003677">
    <property type="term" value="F:DNA binding"/>
    <property type="evidence" value="ECO:0007669"/>
    <property type="project" value="UniProtKB-KW"/>
</dbReference>
<name>A0ABP5FTL2_9ACTN</name>
<sequence length="349" mass="37098">MFAILGPVQTDPSASRVTIRDVARQAGVSVATVSKVINERYGVSADTTAHVKAVIEELGYEASLVAQSLRNHRTNVLGILVADLEPFSAELLKGAGDAVRGSGFELVVYSAGGRARDQVGWERRYLSRLSGTLVDGAVLVTPTVVDLRYGAPVVAVDPHTGPGGRPTVDSDNLSGARAATEHLLGLGHRRIAMLTGRPDLLSAQLREQGFRQAMAAAGAAVDERLVRLGSYDPGLAADQAERLLGAADRPTAVFAANDLSAIATIEVARRMGLRVPRDLSVVGFDDIPEATRCTPMLTTVEQPIREMGRRAVELLIGLVRGQAEPEQTHIMLPTRLVVRNSTRGLSAAH</sequence>
<accession>A0ABP5FTL2</accession>
<evidence type="ECO:0000259" key="4">
    <source>
        <dbReference type="PROSITE" id="PS50932"/>
    </source>
</evidence>
<proteinExistence type="predicted"/>
<dbReference type="Pfam" id="PF00356">
    <property type="entry name" value="LacI"/>
    <property type="match status" value="1"/>
</dbReference>
<dbReference type="Gene3D" id="1.10.260.40">
    <property type="entry name" value="lambda repressor-like DNA-binding domains"/>
    <property type="match status" value="1"/>
</dbReference>
<dbReference type="PROSITE" id="PS00356">
    <property type="entry name" value="HTH_LACI_1"/>
    <property type="match status" value="1"/>
</dbReference>
<keyword evidence="6" id="KW-1185">Reference proteome</keyword>
<dbReference type="InterPro" id="IPR000843">
    <property type="entry name" value="HTH_LacI"/>
</dbReference>
<keyword evidence="1" id="KW-0805">Transcription regulation</keyword>
<evidence type="ECO:0000256" key="3">
    <source>
        <dbReference type="ARBA" id="ARBA00023163"/>
    </source>
</evidence>
<reference evidence="6" key="1">
    <citation type="journal article" date="2019" name="Int. J. Syst. Evol. Microbiol.">
        <title>The Global Catalogue of Microorganisms (GCM) 10K type strain sequencing project: providing services to taxonomists for standard genome sequencing and annotation.</title>
        <authorList>
            <consortium name="The Broad Institute Genomics Platform"/>
            <consortium name="The Broad Institute Genome Sequencing Center for Infectious Disease"/>
            <person name="Wu L."/>
            <person name="Ma J."/>
        </authorList>
    </citation>
    <scope>NUCLEOTIDE SEQUENCE [LARGE SCALE GENOMIC DNA]</scope>
    <source>
        <strain evidence="6">JCM 16014</strain>
    </source>
</reference>
<keyword evidence="2 5" id="KW-0238">DNA-binding</keyword>
<dbReference type="CDD" id="cd06267">
    <property type="entry name" value="PBP1_LacI_sugar_binding-like"/>
    <property type="match status" value="1"/>
</dbReference>
<dbReference type="SUPFAM" id="SSF47413">
    <property type="entry name" value="lambda repressor-like DNA-binding domains"/>
    <property type="match status" value="1"/>
</dbReference>
<dbReference type="InterPro" id="IPR010982">
    <property type="entry name" value="Lambda_DNA-bd_dom_sf"/>
</dbReference>
<dbReference type="Gene3D" id="3.40.50.2300">
    <property type="match status" value="2"/>
</dbReference>
<feature type="domain" description="HTH lacI-type" evidence="4">
    <location>
        <begin position="17"/>
        <end position="71"/>
    </location>
</feature>
<keyword evidence="3" id="KW-0804">Transcription</keyword>
<evidence type="ECO:0000256" key="1">
    <source>
        <dbReference type="ARBA" id="ARBA00023015"/>
    </source>
</evidence>
<dbReference type="PANTHER" id="PTHR30146:SF153">
    <property type="entry name" value="LACTOSE OPERON REPRESSOR"/>
    <property type="match status" value="1"/>
</dbReference>
<evidence type="ECO:0000313" key="6">
    <source>
        <dbReference type="Proteomes" id="UP001500751"/>
    </source>
</evidence>
<evidence type="ECO:0000313" key="5">
    <source>
        <dbReference type="EMBL" id="GAA2033746.1"/>
    </source>
</evidence>
<dbReference type="PANTHER" id="PTHR30146">
    <property type="entry name" value="LACI-RELATED TRANSCRIPTIONAL REPRESSOR"/>
    <property type="match status" value="1"/>
</dbReference>
<dbReference type="SMART" id="SM00354">
    <property type="entry name" value="HTH_LACI"/>
    <property type="match status" value="1"/>
</dbReference>
<organism evidence="5 6">
    <name type="scientific">Catenulispora yoronensis</name>
    <dbReference type="NCBI Taxonomy" id="450799"/>
    <lineage>
        <taxon>Bacteria</taxon>
        <taxon>Bacillati</taxon>
        <taxon>Actinomycetota</taxon>
        <taxon>Actinomycetes</taxon>
        <taxon>Catenulisporales</taxon>
        <taxon>Catenulisporaceae</taxon>
        <taxon>Catenulispora</taxon>
    </lineage>
</organism>
<dbReference type="InterPro" id="IPR028082">
    <property type="entry name" value="Peripla_BP_I"/>
</dbReference>
<dbReference type="PRINTS" id="PR00036">
    <property type="entry name" value="HTHLACI"/>
</dbReference>
<evidence type="ECO:0000256" key="2">
    <source>
        <dbReference type="ARBA" id="ARBA00023125"/>
    </source>
</evidence>
<dbReference type="Proteomes" id="UP001500751">
    <property type="component" value="Unassembled WGS sequence"/>
</dbReference>
<dbReference type="InterPro" id="IPR046335">
    <property type="entry name" value="LacI/GalR-like_sensor"/>
</dbReference>
<gene>
    <name evidence="5" type="ORF">GCM10009839_37750</name>
</gene>
<comment type="caution">
    <text evidence="5">The sequence shown here is derived from an EMBL/GenBank/DDBJ whole genome shotgun (WGS) entry which is preliminary data.</text>
</comment>
<dbReference type="CDD" id="cd01392">
    <property type="entry name" value="HTH_LacI"/>
    <property type="match status" value="1"/>
</dbReference>
<dbReference type="EMBL" id="BAAAQN010000020">
    <property type="protein sequence ID" value="GAA2033746.1"/>
    <property type="molecule type" value="Genomic_DNA"/>
</dbReference>
<dbReference type="SUPFAM" id="SSF53822">
    <property type="entry name" value="Periplasmic binding protein-like I"/>
    <property type="match status" value="1"/>
</dbReference>
<protein>
    <submittedName>
        <fullName evidence="5">LacI family DNA-binding transcriptional regulator</fullName>
    </submittedName>
</protein>
<dbReference type="Pfam" id="PF13377">
    <property type="entry name" value="Peripla_BP_3"/>
    <property type="match status" value="1"/>
</dbReference>
<dbReference type="PROSITE" id="PS50932">
    <property type="entry name" value="HTH_LACI_2"/>
    <property type="match status" value="1"/>
</dbReference>